<dbReference type="EMBL" id="BBNU01000028">
    <property type="protein sequence ID" value="GAL82422.1"/>
    <property type="molecule type" value="Genomic_DNA"/>
</dbReference>
<dbReference type="Proteomes" id="UP000029643">
    <property type="component" value="Unassembled WGS sequence"/>
</dbReference>
<sequence length="190" mass="21137">MKKIYTKQFSVFNTSLGLMCFTVLLLLSVFNGYSQAVEFTPRVSSFNIKGDFSMIGNTNLTLTDYDETSSNGEDMRYVDIDGDSRTFNSSSSLLEFSTENGALPECSNIIYAGLYWTGRASLDGPDANEDGDGNPNTFTITKGTETKNFDKTKVLFKGPGFDYQKLQQQVLSFQTMNPTTCMLLLLMLLN</sequence>
<protein>
    <submittedName>
        <fullName evidence="1">Uncharacterized protein</fullName>
    </submittedName>
</protein>
<comment type="caution">
    <text evidence="1">The sequence shown here is derived from an EMBL/GenBank/DDBJ whole genome shotgun (WGS) entry which is preliminary data.</text>
</comment>
<gene>
    <name evidence="1" type="ORF">JCM19274_4062</name>
</gene>
<accession>A0A090X751</accession>
<dbReference type="AlphaFoldDB" id="A0A090X751"/>
<proteinExistence type="predicted"/>
<reference evidence="1 2" key="1">
    <citation type="journal article" date="2014" name="Genome Announc.">
        <title>Draft Genome Sequences of Marine Flavobacterium Algibacter lectus Strains SS8 and NR4.</title>
        <authorList>
            <person name="Takatani N."/>
            <person name="Nakanishi M."/>
            <person name="Meirelles P."/>
            <person name="Mino S."/>
            <person name="Suda W."/>
            <person name="Oshima K."/>
            <person name="Hattori M."/>
            <person name="Ohkuma M."/>
            <person name="Hosokawa M."/>
            <person name="Miyashita K."/>
            <person name="Thompson F.L."/>
            <person name="Niwa A."/>
            <person name="Sawabe T."/>
            <person name="Sawabe T."/>
        </authorList>
    </citation>
    <scope>NUCLEOTIDE SEQUENCE [LARGE SCALE GENOMIC DNA]</scope>
    <source>
        <strain evidence="2">JCM19274</strain>
    </source>
</reference>
<dbReference type="RefSeq" id="WP_152596442.1">
    <property type="nucleotide sequence ID" value="NZ_BBNU01000028.1"/>
</dbReference>
<evidence type="ECO:0000313" key="1">
    <source>
        <dbReference type="EMBL" id="GAL82422.1"/>
    </source>
</evidence>
<organism evidence="1 2">
    <name type="scientific">Algibacter lectus</name>
    <dbReference type="NCBI Taxonomy" id="221126"/>
    <lineage>
        <taxon>Bacteria</taxon>
        <taxon>Pseudomonadati</taxon>
        <taxon>Bacteroidota</taxon>
        <taxon>Flavobacteriia</taxon>
        <taxon>Flavobacteriales</taxon>
        <taxon>Flavobacteriaceae</taxon>
        <taxon>Algibacter</taxon>
    </lineage>
</organism>
<name>A0A090X751_9FLAO</name>
<evidence type="ECO:0000313" key="2">
    <source>
        <dbReference type="Proteomes" id="UP000029643"/>
    </source>
</evidence>